<evidence type="ECO:0000313" key="3">
    <source>
        <dbReference type="Proteomes" id="UP000323917"/>
    </source>
</evidence>
<dbReference type="InterPro" id="IPR004843">
    <property type="entry name" value="Calcineurin-like_PHP"/>
</dbReference>
<reference evidence="2 3" key="1">
    <citation type="submission" date="2019-08" db="EMBL/GenBank/DDBJ databases">
        <title>Deep-cultivation of Planctomycetes and their phenomic and genomic characterization uncovers novel biology.</title>
        <authorList>
            <person name="Wiegand S."/>
            <person name="Jogler M."/>
            <person name="Boedeker C."/>
            <person name="Pinto D."/>
            <person name="Vollmers J."/>
            <person name="Rivas-Marin E."/>
            <person name="Kohn T."/>
            <person name="Peeters S.H."/>
            <person name="Heuer A."/>
            <person name="Rast P."/>
            <person name="Oberbeckmann S."/>
            <person name="Bunk B."/>
            <person name="Jeske O."/>
            <person name="Meyerdierks A."/>
            <person name="Storesund J.E."/>
            <person name="Kallscheuer N."/>
            <person name="Luecker S."/>
            <person name="Lage O.M."/>
            <person name="Pohl T."/>
            <person name="Merkel B.J."/>
            <person name="Hornburger P."/>
            <person name="Mueller R.-W."/>
            <person name="Bruemmer F."/>
            <person name="Labrenz M."/>
            <person name="Spormann A.M."/>
            <person name="Op den Camp H."/>
            <person name="Overmann J."/>
            <person name="Amann R."/>
            <person name="Jetten M.S.M."/>
            <person name="Mascher T."/>
            <person name="Medema M.H."/>
            <person name="Devos D.P."/>
            <person name="Kaster A.-K."/>
            <person name="Ovreas L."/>
            <person name="Rohde M."/>
            <person name="Galperin M.Y."/>
            <person name="Jogler C."/>
        </authorList>
    </citation>
    <scope>NUCLEOTIDE SEQUENCE [LARGE SCALE GENOMIC DNA]</scope>
    <source>
        <strain evidence="2 3">Pr1d</strain>
    </source>
</reference>
<dbReference type="GO" id="GO:0016787">
    <property type="term" value="F:hydrolase activity"/>
    <property type="evidence" value="ECO:0007669"/>
    <property type="project" value="InterPro"/>
</dbReference>
<accession>A0A5B9QJG3</accession>
<name>A0A5B9QJG3_9BACT</name>
<dbReference type="EMBL" id="CP042913">
    <property type="protein sequence ID" value="QEG34243.1"/>
    <property type="molecule type" value="Genomic_DNA"/>
</dbReference>
<gene>
    <name evidence="2" type="ORF">Pr1d_15170</name>
</gene>
<dbReference type="Gene3D" id="3.60.21.10">
    <property type="match status" value="1"/>
</dbReference>
<dbReference type="AlphaFoldDB" id="A0A5B9QJG3"/>
<keyword evidence="3" id="KW-1185">Reference proteome</keyword>
<dbReference type="Proteomes" id="UP000323917">
    <property type="component" value="Chromosome"/>
</dbReference>
<evidence type="ECO:0000313" key="2">
    <source>
        <dbReference type="EMBL" id="QEG34243.1"/>
    </source>
</evidence>
<dbReference type="SUPFAM" id="SSF56300">
    <property type="entry name" value="Metallo-dependent phosphatases"/>
    <property type="match status" value="1"/>
</dbReference>
<evidence type="ECO:0000259" key="1">
    <source>
        <dbReference type="Pfam" id="PF00149"/>
    </source>
</evidence>
<dbReference type="RefSeq" id="WP_148072921.1">
    <property type="nucleotide sequence ID" value="NZ_CP042913.1"/>
</dbReference>
<dbReference type="PROSITE" id="PS00018">
    <property type="entry name" value="EF_HAND_1"/>
    <property type="match status" value="2"/>
</dbReference>
<dbReference type="InterPro" id="IPR029052">
    <property type="entry name" value="Metallo-depent_PP-like"/>
</dbReference>
<sequence length="765" mass="83074">MMNEISQKLSIYQLLFIVTLSLWHLFGDAQIAVAEALPIQPGSWTLAVLPDTQDYTEFGLSHFTTQTQWIADHAVSHNIQYVLHEGDVTEHNNTTQWDRGLTSMNILNGVVPYAIAPGNHDYGPSGFSANRNTLFNDPGYFGAGSPYANQASVGGFFEAGKTDNSYHTFSAGGQDWLVLAMEWAPRDSVLTWANQVVTDHPDHQAMLVTHAYMYYDETRYDWATKGTTQQWNPHSYPLENNPGETVNDGQEIWDGLVSQHENFRFTFSGHVLGDGTGFLSSAGDQGNIVHQMLSNYQFKTQGGNGDMRLLEFLPDGETVIVRTYSPVLDRYDTKYDQEFILNLNELREPLAPPINERSVAANLLVGGSTTNGSNAVGPVTVPQSSLPGIGTFQLNRGDYQLSVGGQGMEYKRGILLASITQNLRDGLRATVEAGRNSFEDGLMALSLTQAGAAGLTEVNFNNSVAWFDFRAGWQGAHVNANGSLATDAFQGVDQSMLSKQAAGRYTLDMGVHSQTDGLLFAIGNNNSNVVVQTAPHSDGSGWDLRVQSNVSNFSGTGIDQDFSFLYLPYDTEGLVGGLYEGANDSHISSVGTFTMTRLSAGEYELTIPNESPETGMLILTVSDDFFNGSITAPNDNFLTYEPTLSGSFMINAFDLPSLSMEDTSFSWAFISFDDPLAPATIASADFNEDGSVDGADFLIWQRGVNSAAGLANGDADNSGFVDGDDLAIWQDQYGTDGMNAPLSVVPEPTALLLIVLGLLVPNRIR</sequence>
<dbReference type="InterPro" id="IPR051918">
    <property type="entry name" value="STPP_CPPED1"/>
</dbReference>
<dbReference type="KEGG" id="bgok:Pr1d_15170"/>
<dbReference type="OrthoDB" id="9772095at2"/>
<protein>
    <submittedName>
        <fullName evidence="2">Calcineurin-like phosphoesterase</fullName>
    </submittedName>
</protein>
<feature type="domain" description="Calcineurin-like phosphoesterase" evidence="1">
    <location>
        <begin position="47"/>
        <end position="216"/>
    </location>
</feature>
<dbReference type="InterPro" id="IPR018247">
    <property type="entry name" value="EF_Hand_1_Ca_BS"/>
</dbReference>
<proteinExistence type="predicted"/>
<dbReference type="Pfam" id="PF00149">
    <property type="entry name" value="Metallophos"/>
    <property type="match status" value="1"/>
</dbReference>
<dbReference type="PANTHER" id="PTHR43143">
    <property type="entry name" value="METALLOPHOSPHOESTERASE, CALCINEURIN SUPERFAMILY"/>
    <property type="match status" value="1"/>
</dbReference>
<organism evidence="2 3">
    <name type="scientific">Bythopirellula goksoeyrii</name>
    <dbReference type="NCBI Taxonomy" id="1400387"/>
    <lineage>
        <taxon>Bacteria</taxon>
        <taxon>Pseudomonadati</taxon>
        <taxon>Planctomycetota</taxon>
        <taxon>Planctomycetia</taxon>
        <taxon>Pirellulales</taxon>
        <taxon>Lacipirellulaceae</taxon>
        <taxon>Bythopirellula</taxon>
    </lineage>
</organism>
<dbReference type="PANTHER" id="PTHR43143:SF5">
    <property type="entry name" value="SECRETED PROTEIN"/>
    <property type="match status" value="1"/>
</dbReference>